<dbReference type="PANTHER" id="PTHR12308:SF73">
    <property type="entry name" value="ANOCTAMIN"/>
    <property type="match status" value="1"/>
</dbReference>
<feature type="compositionally biased region" description="Basic residues" evidence="5">
    <location>
        <begin position="914"/>
        <end position="929"/>
    </location>
</feature>
<dbReference type="InterPro" id="IPR049452">
    <property type="entry name" value="Anoctamin_TM"/>
</dbReference>
<organism evidence="8 9">
    <name type="scientific">Candida glabrata</name>
    <name type="common">Yeast</name>
    <name type="synonym">Torulopsis glabrata</name>
    <dbReference type="NCBI Taxonomy" id="5478"/>
    <lineage>
        <taxon>Eukaryota</taxon>
        <taxon>Fungi</taxon>
        <taxon>Dikarya</taxon>
        <taxon>Ascomycota</taxon>
        <taxon>Saccharomycotina</taxon>
        <taxon>Saccharomycetes</taxon>
        <taxon>Saccharomycetales</taxon>
        <taxon>Saccharomycetaceae</taxon>
        <taxon>Nakaseomyces</taxon>
    </lineage>
</organism>
<keyword evidence="3 6" id="KW-1133">Transmembrane helix</keyword>
<proteinExistence type="predicted"/>
<dbReference type="VEuPathDB" id="FungiDB:GVI51_F03971"/>
<feature type="transmembrane region" description="Helical" evidence="6">
    <location>
        <begin position="562"/>
        <end position="585"/>
    </location>
</feature>
<dbReference type="EMBL" id="LLZZ01000022">
    <property type="protein sequence ID" value="KTB12381.1"/>
    <property type="molecule type" value="Genomic_DNA"/>
</dbReference>
<dbReference type="VEuPathDB" id="FungiDB:CAGL0F04345g"/>
<dbReference type="GO" id="GO:0016020">
    <property type="term" value="C:membrane"/>
    <property type="evidence" value="ECO:0007669"/>
    <property type="project" value="UniProtKB-SubCell"/>
</dbReference>
<feature type="transmembrane region" description="Helical" evidence="6">
    <location>
        <begin position="251"/>
        <end position="276"/>
    </location>
</feature>
<dbReference type="PhylomeDB" id="A0A0W0DG95"/>
<dbReference type="AlphaFoldDB" id="A0A0W0DG95"/>
<keyword evidence="2 6" id="KW-0812">Transmembrane</keyword>
<dbReference type="Proteomes" id="UP000054886">
    <property type="component" value="Unassembled WGS sequence"/>
</dbReference>
<evidence type="ECO:0000256" key="2">
    <source>
        <dbReference type="ARBA" id="ARBA00022692"/>
    </source>
</evidence>
<keyword evidence="4 6" id="KW-0472">Membrane</keyword>
<feature type="compositionally biased region" description="Polar residues" evidence="5">
    <location>
        <begin position="879"/>
        <end position="897"/>
    </location>
</feature>
<evidence type="ECO:0000313" key="8">
    <source>
        <dbReference type="EMBL" id="KTB12381.1"/>
    </source>
</evidence>
<feature type="region of interest" description="Disordered" evidence="5">
    <location>
        <begin position="655"/>
        <end position="760"/>
    </location>
</feature>
<name>A0A0W0DG95_CANGB</name>
<dbReference type="VEuPathDB" id="FungiDB:GWK60_F03971"/>
<feature type="transmembrane region" description="Helical" evidence="6">
    <location>
        <begin position="445"/>
        <end position="474"/>
    </location>
</feature>
<dbReference type="OMA" id="MFSTIWP"/>
<feature type="transmembrane region" description="Helical" evidence="6">
    <location>
        <begin position="134"/>
        <end position="150"/>
    </location>
</feature>
<protein>
    <submittedName>
        <fullName evidence="8">Increased sodium tolerance protein 2</fullName>
    </submittedName>
</protein>
<feature type="compositionally biased region" description="Low complexity" evidence="5">
    <location>
        <begin position="736"/>
        <end position="750"/>
    </location>
</feature>
<reference evidence="8 9" key="1">
    <citation type="submission" date="2015-10" db="EMBL/GenBank/DDBJ databases">
        <title>Draft genomes sequences of Candida glabrata isolates 1A, 1B, 2A, 2B, 3A and 3B.</title>
        <authorList>
            <person name="Haavelsrud O.E."/>
            <person name="Gaustad P."/>
        </authorList>
    </citation>
    <scope>NUCLEOTIDE SEQUENCE [LARGE SCALE GENOMIC DNA]</scope>
    <source>
        <strain evidence="8">910700640</strain>
    </source>
</reference>
<accession>A0A0W0DG95</accession>
<sequence length="929" mass="104776">MVESLEQLDPNCVIVFQNTEQNVTQLVSELNLKGMPVVTRPGSDKTSLFAFTRIDPTRYEDIHSCFHNLKATIPSIINIFPIYDNETTKRVDTLYKKNVKGQYLSLPMDADLIELFNLTGDAEQALYFSFFRHYIKWLLPMAFFGLFVRYTSGNNPWEFNPYYSGALLIWSITFSAFWIFKKKPYYNKIFIKSQTFSTLFSKQSTNFETPSNLLLKKIAFAPIAVVFALTLITCQLTCFAIEIFFTQLYAGPLASVTSLIPTVLLAVLTNIINMLYNKFFVERFIAWENGPNPKRSKMEKNFVLLFFVNYTPLLITLFLYLPFGYKFNSTIKTSVVSWANSHHLQTRNDDFKINTTRYKNQIFYFMVTNQIVAFALDNIVPTIIGKVMPIVQSKVAEKNEKRSSIANIDIVREEYPAELKRWKKVGSYSTGPWGEFDVDENYRKVIIQFGFVAMFSVLWPLAPSLSVFFNVLTYKADMWRALKKCKPKYLPILSEYLEEEEDAEKELSTDSWNVLLEIITWLSVIVGPTITYMYINCNIPGVGKETVLEKRDLWYASSPFSFSWTSLLLFSIFIEHVSIVGYIFISSFLQSTEAPHFRGFVPPAKSPREVKTMHKGSIDLSEVIEQTKTFKAMADVTPEPNESLPVPNVTDVFQSKNSDAKDKSVSPGVTDEIKDTTLNSIPTPSKQSTMKRDNESPATFSGSTSTNVPAIDDDSVAGATLPDTIPTSKNYDSRTNKTPSNTNKTSNMTPANGIAHDKNSMSINEKVKQSESSNSTMPQKENIDPTMVKSSNISGNLHSDVPLAAAAASTALYNVPVHANNDETERQAKTSLNANGIRHISSHRSLQPPAATQQFGRDYQPAAKPITPASRRYSRPDSRISNSGQNSMTSSNMSEAYSSDRAGVNRQSSTSNSSHKKKKGLLHKLKKKL</sequence>
<evidence type="ECO:0000256" key="5">
    <source>
        <dbReference type="SAM" id="MobiDB-lite"/>
    </source>
</evidence>
<feature type="transmembrane region" description="Helical" evidence="6">
    <location>
        <begin position="218"/>
        <end position="245"/>
    </location>
</feature>
<comment type="subcellular location">
    <subcellularLocation>
        <location evidence="1">Membrane</location>
        <topology evidence="1">Multi-pass membrane protein</topology>
    </subcellularLocation>
</comment>
<dbReference type="PANTHER" id="PTHR12308">
    <property type="entry name" value="ANOCTAMIN"/>
    <property type="match status" value="1"/>
</dbReference>
<evidence type="ECO:0000256" key="4">
    <source>
        <dbReference type="ARBA" id="ARBA00023136"/>
    </source>
</evidence>
<dbReference type="Pfam" id="PF04547">
    <property type="entry name" value="Anoctamin"/>
    <property type="match status" value="1"/>
</dbReference>
<evidence type="ECO:0000256" key="3">
    <source>
        <dbReference type="ARBA" id="ARBA00022989"/>
    </source>
</evidence>
<evidence type="ECO:0000256" key="6">
    <source>
        <dbReference type="SAM" id="Phobius"/>
    </source>
</evidence>
<dbReference type="GO" id="GO:0032541">
    <property type="term" value="C:cortical endoplasmic reticulum"/>
    <property type="evidence" value="ECO:0007669"/>
    <property type="project" value="TreeGrafter"/>
</dbReference>
<dbReference type="GO" id="GO:0005254">
    <property type="term" value="F:chloride channel activity"/>
    <property type="evidence" value="ECO:0007669"/>
    <property type="project" value="TreeGrafter"/>
</dbReference>
<feature type="compositionally biased region" description="Polar residues" evidence="5">
    <location>
        <begin position="696"/>
        <end position="708"/>
    </location>
</feature>
<feature type="transmembrane region" description="Helical" evidence="6">
    <location>
        <begin position="162"/>
        <end position="180"/>
    </location>
</feature>
<feature type="transmembrane region" description="Helical" evidence="6">
    <location>
        <begin position="302"/>
        <end position="323"/>
    </location>
</feature>
<feature type="region of interest" description="Disordered" evidence="5">
    <location>
        <begin position="841"/>
        <end position="929"/>
    </location>
</feature>
<gene>
    <name evidence="8" type="ORF">AO440_001280</name>
</gene>
<feature type="transmembrane region" description="Helical" evidence="6">
    <location>
        <begin position="514"/>
        <end position="535"/>
    </location>
</feature>
<comment type="caution">
    <text evidence="8">The sequence shown here is derived from an EMBL/GenBank/DDBJ whole genome shotgun (WGS) entry which is preliminary data.</text>
</comment>
<dbReference type="InterPro" id="IPR007632">
    <property type="entry name" value="Anoctamin"/>
</dbReference>
<evidence type="ECO:0000313" key="9">
    <source>
        <dbReference type="Proteomes" id="UP000054886"/>
    </source>
</evidence>
<feature type="compositionally biased region" description="Polar residues" evidence="5">
    <location>
        <begin position="676"/>
        <end position="688"/>
    </location>
</feature>
<evidence type="ECO:0000259" key="7">
    <source>
        <dbReference type="Pfam" id="PF04547"/>
    </source>
</evidence>
<feature type="domain" description="Anoctamin transmembrane" evidence="7">
    <location>
        <begin position="125"/>
        <end position="592"/>
    </location>
</feature>
<dbReference type="VEuPathDB" id="FungiDB:B1J91_F04345g"/>
<dbReference type="OrthoDB" id="296386at2759"/>
<evidence type="ECO:0000256" key="1">
    <source>
        <dbReference type="ARBA" id="ARBA00004141"/>
    </source>
</evidence>
<dbReference type="VEuPathDB" id="FungiDB:GW608_F03971"/>